<sequence length="131" mass="14318">MIGLDTNVLVRYIAQDDAAQSPKASALIESLTVDEPGYVTQVALVEVVWVLSSLYAADRDQIAKVVEGLLRTKELSVEAAETVWKALRVFTSSKADFADCLIERTCHDAHCEYTATFDAKAAKSAGLRLIR</sequence>
<protein>
    <submittedName>
        <fullName evidence="2">Type II toxin-antitoxin system VapC family toxin</fullName>
    </submittedName>
</protein>
<name>A0ABW9CDM4_9BURK</name>
<gene>
    <name evidence="2" type="ORF">PQR00_34515</name>
</gene>
<accession>A0ABW9CDM4</accession>
<keyword evidence="3" id="KW-1185">Reference proteome</keyword>
<dbReference type="CDD" id="cd18683">
    <property type="entry name" value="PIN_VapC-like"/>
    <property type="match status" value="1"/>
</dbReference>
<dbReference type="RefSeq" id="WP_408131950.1">
    <property type="nucleotide sequence ID" value="NZ_JAQQDH010000039.1"/>
</dbReference>
<evidence type="ECO:0000313" key="2">
    <source>
        <dbReference type="EMBL" id="MFM0448694.1"/>
    </source>
</evidence>
<dbReference type="Pfam" id="PF01850">
    <property type="entry name" value="PIN"/>
    <property type="match status" value="1"/>
</dbReference>
<dbReference type="InterPro" id="IPR002716">
    <property type="entry name" value="PIN_dom"/>
</dbReference>
<feature type="domain" description="PIN" evidence="1">
    <location>
        <begin position="4"/>
        <end position="123"/>
    </location>
</feature>
<dbReference type="Proteomes" id="UP001629288">
    <property type="component" value="Unassembled WGS sequence"/>
</dbReference>
<reference evidence="2 3" key="1">
    <citation type="journal article" date="2024" name="Chem. Sci.">
        <title>Discovery of megapolipeptins by genome mining of a Burkholderiales bacteria collection.</title>
        <authorList>
            <person name="Paulo B.S."/>
            <person name="Recchia M.J.J."/>
            <person name="Lee S."/>
            <person name="Fergusson C.H."/>
            <person name="Romanowski S.B."/>
            <person name="Hernandez A."/>
            <person name="Krull N."/>
            <person name="Liu D.Y."/>
            <person name="Cavanagh H."/>
            <person name="Bos A."/>
            <person name="Gray C.A."/>
            <person name="Murphy B.T."/>
            <person name="Linington R.G."/>
            <person name="Eustaquio A.S."/>
        </authorList>
    </citation>
    <scope>NUCLEOTIDE SEQUENCE [LARGE SCALE GENOMIC DNA]</scope>
    <source>
        <strain evidence="2 3">RL17-379-BIB-C</strain>
    </source>
</reference>
<dbReference type="PANTHER" id="PTHR39664">
    <property type="match status" value="1"/>
</dbReference>
<dbReference type="PANTHER" id="PTHR39664:SF2">
    <property type="entry name" value="NUCLEIC ACID-BINDING PROTEIN, CONTAINING PIN DOMAIN-RELATED"/>
    <property type="match status" value="1"/>
</dbReference>
<dbReference type="InterPro" id="IPR029060">
    <property type="entry name" value="PIN-like_dom_sf"/>
</dbReference>
<evidence type="ECO:0000259" key="1">
    <source>
        <dbReference type="Pfam" id="PF01850"/>
    </source>
</evidence>
<organism evidence="2 3">
    <name type="scientific">Paraburkholderia strydomiana</name>
    <dbReference type="NCBI Taxonomy" id="1245417"/>
    <lineage>
        <taxon>Bacteria</taxon>
        <taxon>Pseudomonadati</taxon>
        <taxon>Pseudomonadota</taxon>
        <taxon>Betaproteobacteria</taxon>
        <taxon>Burkholderiales</taxon>
        <taxon>Burkholderiaceae</taxon>
        <taxon>Paraburkholderia</taxon>
    </lineage>
</organism>
<comment type="caution">
    <text evidence="2">The sequence shown here is derived from an EMBL/GenBank/DDBJ whole genome shotgun (WGS) entry which is preliminary data.</text>
</comment>
<proteinExistence type="predicted"/>
<evidence type="ECO:0000313" key="3">
    <source>
        <dbReference type="Proteomes" id="UP001629288"/>
    </source>
</evidence>
<dbReference type="Gene3D" id="3.40.50.1010">
    <property type="entry name" value="5'-nuclease"/>
    <property type="match status" value="1"/>
</dbReference>
<dbReference type="SUPFAM" id="SSF88723">
    <property type="entry name" value="PIN domain-like"/>
    <property type="match status" value="1"/>
</dbReference>
<dbReference type="EMBL" id="JAQQDH010000039">
    <property type="protein sequence ID" value="MFM0448694.1"/>
    <property type="molecule type" value="Genomic_DNA"/>
</dbReference>